<name>A0A0F9GPH3_9ZZZZ</name>
<gene>
    <name evidence="1" type="ORF">LCGC14_2158640</name>
</gene>
<accession>A0A0F9GPH3</accession>
<sequence length="47" mass="5523">METRRCDQPGDQWEAYEPTGGVYCSCGERWNTNEIKRDCECPHKELT</sequence>
<comment type="caution">
    <text evidence="1">The sequence shown here is derived from an EMBL/GenBank/DDBJ whole genome shotgun (WGS) entry which is preliminary data.</text>
</comment>
<evidence type="ECO:0000313" key="1">
    <source>
        <dbReference type="EMBL" id="KKL65072.1"/>
    </source>
</evidence>
<organism evidence="1">
    <name type="scientific">marine sediment metagenome</name>
    <dbReference type="NCBI Taxonomy" id="412755"/>
    <lineage>
        <taxon>unclassified sequences</taxon>
        <taxon>metagenomes</taxon>
        <taxon>ecological metagenomes</taxon>
    </lineage>
</organism>
<proteinExistence type="predicted"/>
<dbReference type="AlphaFoldDB" id="A0A0F9GPH3"/>
<reference evidence="1" key="1">
    <citation type="journal article" date="2015" name="Nature">
        <title>Complex archaea that bridge the gap between prokaryotes and eukaryotes.</title>
        <authorList>
            <person name="Spang A."/>
            <person name="Saw J.H."/>
            <person name="Jorgensen S.L."/>
            <person name="Zaremba-Niedzwiedzka K."/>
            <person name="Martijn J."/>
            <person name="Lind A.E."/>
            <person name="van Eijk R."/>
            <person name="Schleper C."/>
            <person name="Guy L."/>
            <person name="Ettema T.J."/>
        </authorList>
    </citation>
    <scope>NUCLEOTIDE SEQUENCE</scope>
</reference>
<dbReference type="EMBL" id="LAZR01027648">
    <property type="protein sequence ID" value="KKL65072.1"/>
    <property type="molecule type" value="Genomic_DNA"/>
</dbReference>
<protein>
    <submittedName>
        <fullName evidence="1">Uncharacterized protein</fullName>
    </submittedName>
</protein>